<dbReference type="EMBL" id="CP018477">
    <property type="protein sequence ID" value="ASV74526.1"/>
    <property type="molecule type" value="Genomic_DNA"/>
</dbReference>
<protein>
    <submittedName>
        <fullName evidence="1">Uncharacterized protein</fullName>
    </submittedName>
</protein>
<dbReference type="Proteomes" id="UP000215086">
    <property type="component" value="Chromosome"/>
</dbReference>
<proteinExistence type="predicted"/>
<reference evidence="1 2" key="1">
    <citation type="journal article" name="Front. Microbiol.">
        <title>Sugar Metabolism of the First Thermophilic Planctomycete Thermogutta terrifontis: Comparative Genomic and Transcriptomic Approaches.</title>
        <authorList>
            <person name="Elcheninov A.G."/>
            <person name="Menzel P."/>
            <person name="Gudbergsdottir S.R."/>
            <person name="Slesarev A.I."/>
            <person name="Kadnikov V.V."/>
            <person name="Krogh A."/>
            <person name="Bonch-Osmolovskaya E.A."/>
            <person name="Peng X."/>
            <person name="Kublanov I.V."/>
        </authorList>
    </citation>
    <scope>NUCLEOTIDE SEQUENCE [LARGE SCALE GENOMIC DNA]</scope>
    <source>
        <strain evidence="1 2">R1</strain>
    </source>
</reference>
<dbReference type="KEGG" id="ttf:THTE_1924"/>
<keyword evidence="2" id="KW-1185">Reference proteome</keyword>
<organism evidence="1 2">
    <name type="scientific">Thermogutta terrifontis</name>
    <dbReference type="NCBI Taxonomy" id="1331910"/>
    <lineage>
        <taxon>Bacteria</taxon>
        <taxon>Pseudomonadati</taxon>
        <taxon>Planctomycetota</taxon>
        <taxon>Planctomycetia</taxon>
        <taxon>Pirellulales</taxon>
        <taxon>Thermoguttaceae</taxon>
        <taxon>Thermogutta</taxon>
    </lineage>
</organism>
<sequence length="94" mass="10556">MTPPSFSAQGDTFVARLEDGSFRVCPDCLPLRRYHVRPASLILQQESDLHNLKTQRKIGLKPVITTGIFRHSRGLPGEHIGDGVNTGMDKFLRR</sequence>
<accession>A0A286REX9</accession>
<gene>
    <name evidence="1" type="ORF">THTE_1924</name>
</gene>
<evidence type="ECO:0000313" key="1">
    <source>
        <dbReference type="EMBL" id="ASV74526.1"/>
    </source>
</evidence>
<name>A0A286REX9_9BACT</name>
<dbReference type="AlphaFoldDB" id="A0A286REX9"/>
<evidence type="ECO:0000313" key="2">
    <source>
        <dbReference type="Proteomes" id="UP000215086"/>
    </source>
</evidence>